<dbReference type="Pfam" id="PF04077">
    <property type="entry name" value="DsrH"/>
    <property type="match status" value="1"/>
</dbReference>
<dbReference type="Gene3D" id="3.40.1260.10">
    <property type="entry name" value="DsrEFH-like"/>
    <property type="match status" value="1"/>
</dbReference>
<reference evidence="1 2" key="1">
    <citation type="submission" date="2016-09" db="EMBL/GenBank/DDBJ databases">
        <title>Alteromonas lipolytica, a new species isolated from sea water.</title>
        <authorList>
            <person name="Wu Y.-H."/>
            <person name="Cheng H."/>
            <person name="Xu X.-W."/>
        </authorList>
    </citation>
    <scope>NUCLEOTIDE SEQUENCE [LARGE SCALE GENOMIC DNA]</scope>
    <source>
        <strain evidence="1 2">JW12</strain>
    </source>
</reference>
<comment type="caution">
    <text evidence="1">The sequence shown here is derived from an EMBL/GenBank/DDBJ whole genome shotgun (WGS) entry which is preliminary data.</text>
</comment>
<dbReference type="GO" id="GO:0002143">
    <property type="term" value="P:tRNA wobble position uridine thiolation"/>
    <property type="evidence" value="ECO:0007669"/>
    <property type="project" value="InterPro"/>
</dbReference>
<dbReference type="EMBL" id="MJIC01000010">
    <property type="protein sequence ID" value="OFI35248.1"/>
    <property type="molecule type" value="Genomic_DNA"/>
</dbReference>
<dbReference type="GO" id="GO:0005737">
    <property type="term" value="C:cytoplasm"/>
    <property type="evidence" value="ECO:0007669"/>
    <property type="project" value="InterPro"/>
</dbReference>
<sequence>MLLRITTSIPNTSSHSLLSALNQQDVVLCSGDGVYAMEAIQAAHPELTVYAFMPDCAARGLNVTPTITSDTLSQLQQQHQQWITI</sequence>
<dbReference type="SUPFAM" id="SSF75169">
    <property type="entry name" value="DsrEFH-like"/>
    <property type="match status" value="1"/>
</dbReference>
<evidence type="ECO:0000313" key="1">
    <source>
        <dbReference type="EMBL" id="OFI35248.1"/>
    </source>
</evidence>
<accession>A0A1E8FI02</accession>
<organism evidence="1 2">
    <name type="scientific">Alteromonas lipolytica</name>
    <dbReference type="NCBI Taxonomy" id="1856405"/>
    <lineage>
        <taxon>Bacteria</taxon>
        <taxon>Pseudomonadati</taxon>
        <taxon>Pseudomonadota</taxon>
        <taxon>Gammaproteobacteria</taxon>
        <taxon>Alteromonadales</taxon>
        <taxon>Alteromonadaceae</taxon>
        <taxon>Alteromonas/Salinimonas group</taxon>
        <taxon>Alteromonas</taxon>
    </lineage>
</organism>
<dbReference type="Proteomes" id="UP000176037">
    <property type="component" value="Unassembled WGS sequence"/>
</dbReference>
<dbReference type="RefSeq" id="WP_070176166.1">
    <property type="nucleotide sequence ID" value="NZ_BMJR01000001.1"/>
</dbReference>
<dbReference type="STRING" id="1856405.BFC17_17080"/>
<dbReference type="InterPro" id="IPR027396">
    <property type="entry name" value="DsrEFH-like"/>
</dbReference>
<dbReference type="OrthoDB" id="9975707at2"/>
<dbReference type="InterPro" id="IPR007215">
    <property type="entry name" value="Sulphur_relay_TusB/DsrH"/>
</dbReference>
<proteinExistence type="predicted"/>
<gene>
    <name evidence="1" type="ORF">BFC17_17080</name>
</gene>
<dbReference type="AlphaFoldDB" id="A0A1E8FI02"/>
<keyword evidence="2" id="KW-1185">Reference proteome</keyword>
<evidence type="ECO:0000313" key="2">
    <source>
        <dbReference type="Proteomes" id="UP000176037"/>
    </source>
</evidence>
<protein>
    <submittedName>
        <fullName evidence="1">Uncharacterized protein</fullName>
    </submittedName>
</protein>
<name>A0A1E8FI02_9ALTE</name>